<dbReference type="InterPro" id="IPR046278">
    <property type="entry name" value="DUF6311"/>
</dbReference>
<keyword evidence="1" id="KW-1133">Transmembrane helix</keyword>
<proteinExistence type="predicted"/>
<evidence type="ECO:0000313" key="6">
    <source>
        <dbReference type="Proteomes" id="UP000253420"/>
    </source>
</evidence>
<evidence type="ECO:0000259" key="4">
    <source>
        <dbReference type="Pfam" id="PF25853"/>
    </source>
</evidence>
<feature type="transmembrane region" description="Helical" evidence="1">
    <location>
        <begin position="115"/>
        <end position="135"/>
    </location>
</feature>
<feature type="domain" description="DUF6311" evidence="4">
    <location>
        <begin position="421"/>
        <end position="525"/>
    </location>
</feature>
<sequence>MALGATMAFFLFPTAMLLGFHSHWDNVNGDVATGLVGFYEFAQDRWRWPLLYTLNLDAPTGTTIFFTDPNGILAVVGKLFFKTTGILYPYMGIWILASYMLNAGFGYLILKHLGVSILAAVAGSCLFFLLPAFIYRFGHHTLAGQFVIVATIYAYLRITKGVNNSEIYAWAFAVGTLVFVTPYLFAMCAALFLAALIDGYRRSNVTLYQAAIGFVVLIATAAFFVRAAGLGSGGLPKAGGFTDWSMNLLSPIWPQFSILLPNETILKGTPGQYEGFNYLGMGVLSLAMIALATGYRQFSCTIRGRPTLAIALGGMAIYSLSSVVYAGQVKLVSLHYETLPVLSEITGVFRVPGRFFWPFGYVLVALSITIIARKMSPAVFLAVLSSAVLIQFVEIAPLYNHVRARAALEEPAKDKDLVAPIIPNYTEVRIFPGFLCTNGGDRRAILTFQMVAALHGLPVNGAYVNRGGMGCAEHQKAVLADPFAGASTSNPLLIIFRKSAGEEMSAKLIGADIQCSAAPTVYLCARDKAPPIKTPRT</sequence>
<dbReference type="Proteomes" id="UP000253420">
    <property type="component" value="Unassembled WGS sequence"/>
</dbReference>
<feature type="transmembrane region" description="Helical" evidence="1">
    <location>
        <begin position="276"/>
        <end position="295"/>
    </location>
</feature>
<evidence type="ECO:0000259" key="3">
    <source>
        <dbReference type="Pfam" id="PF19830"/>
    </source>
</evidence>
<dbReference type="EMBL" id="QOZG01000005">
    <property type="protein sequence ID" value="RCS23325.1"/>
    <property type="molecule type" value="Genomic_DNA"/>
</dbReference>
<feature type="domain" description="DUF6311" evidence="3">
    <location>
        <begin position="2"/>
        <end position="395"/>
    </location>
</feature>
<feature type="transmembrane region" description="Helical" evidence="1">
    <location>
        <begin position="205"/>
        <end position="225"/>
    </location>
</feature>
<feature type="signal peptide" evidence="2">
    <location>
        <begin position="1"/>
        <end position="17"/>
    </location>
</feature>
<comment type="caution">
    <text evidence="5">The sequence shown here is derived from an EMBL/GenBank/DDBJ whole genome shotgun (WGS) entry which is preliminary data.</text>
</comment>
<dbReference type="Pfam" id="PF19830">
    <property type="entry name" value="DUF6311"/>
    <property type="match status" value="1"/>
</dbReference>
<feature type="chain" id="PRO_5017010521" description="Glycosyltransferase RgtA/B/C/D-like domain-containing protein" evidence="2">
    <location>
        <begin position="18"/>
        <end position="537"/>
    </location>
</feature>
<feature type="transmembrane region" description="Helical" evidence="1">
    <location>
        <begin position="58"/>
        <end position="81"/>
    </location>
</feature>
<feature type="transmembrane region" description="Helical" evidence="1">
    <location>
        <begin position="379"/>
        <end position="399"/>
    </location>
</feature>
<dbReference type="AlphaFoldDB" id="A0A368K3X1"/>
<dbReference type="Pfam" id="PF25853">
    <property type="entry name" value="DUF6311_C"/>
    <property type="match status" value="1"/>
</dbReference>
<feature type="transmembrane region" description="Helical" evidence="1">
    <location>
        <begin position="307"/>
        <end position="327"/>
    </location>
</feature>
<feature type="transmembrane region" description="Helical" evidence="1">
    <location>
        <begin position="170"/>
        <end position="193"/>
    </location>
</feature>
<gene>
    <name evidence="5" type="ORF">DUT91_13615</name>
</gene>
<organism evidence="5 6">
    <name type="scientific">Phyllobacterium salinisoli</name>
    <dbReference type="NCBI Taxonomy" id="1899321"/>
    <lineage>
        <taxon>Bacteria</taxon>
        <taxon>Pseudomonadati</taxon>
        <taxon>Pseudomonadota</taxon>
        <taxon>Alphaproteobacteria</taxon>
        <taxon>Hyphomicrobiales</taxon>
        <taxon>Phyllobacteriaceae</taxon>
        <taxon>Phyllobacterium</taxon>
    </lineage>
</organism>
<evidence type="ECO:0000313" key="5">
    <source>
        <dbReference type="EMBL" id="RCS23325.1"/>
    </source>
</evidence>
<reference evidence="5 6" key="1">
    <citation type="submission" date="2018-07" db="EMBL/GenBank/DDBJ databases">
        <title>The draft genome of Phyllobacterium salinisoli.</title>
        <authorList>
            <person name="Liu L."/>
            <person name="Li L."/>
            <person name="Zhang X."/>
            <person name="Liang L."/>
        </authorList>
    </citation>
    <scope>NUCLEOTIDE SEQUENCE [LARGE SCALE GENOMIC DNA]</scope>
    <source>
        <strain evidence="5 6">LLAN61</strain>
    </source>
</reference>
<dbReference type="InterPro" id="IPR058671">
    <property type="entry name" value="DUF6311_C"/>
</dbReference>
<keyword evidence="2" id="KW-0732">Signal</keyword>
<keyword evidence="6" id="KW-1185">Reference proteome</keyword>
<feature type="transmembrane region" description="Helical" evidence="1">
    <location>
        <begin position="142"/>
        <end position="158"/>
    </location>
</feature>
<feature type="transmembrane region" description="Helical" evidence="1">
    <location>
        <begin position="355"/>
        <end position="372"/>
    </location>
</feature>
<evidence type="ECO:0008006" key="7">
    <source>
        <dbReference type="Google" id="ProtNLM"/>
    </source>
</evidence>
<protein>
    <recommendedName>
        <fullName evidence="7">Glycosyltransferase RgtA/B/C/D-like domain-containing protein</fullName>
    </recommendedName>
</protein>
<accession>A0A368K3X1</accession>
<dbReference type="RefSeq" id="WP_114440940.1">
    <property type="nucleotide sequence ID" value="NZ_QOZG01000005.1"/>
</dbReference>
<evidence type="ECO:0000256" key="1">
    <source>
        <dbReference type="SAM" id="Phobius"/>
    </source>
</evidence>
<feature type="transmembrane region" description="Helical" evidence="1">
    <location>
        <begin position="88"/>
        <end position="109"/>
    </location>
</feature>
<keyword evidence="1" id="KW-0812">Transmembrane</keyword>
<evidence type="ECO:0000256" key="2">
    <source>
        <dbReference type="SAM" id="SignalP"/>
    </source>
</evidence>
<keyword evidence="1" id="KW-0472">Membrane</keyword>
<name>A0A368K3X1_9HYPH</name>